<proteinExistence type="predicted"/>
<gene>
    <name evidence="3" type="primary">CEP89</name>
</gene>
<evidence type="ECO:0000313" key="4">
    <source>
        <dbReference type="Proteomes" id="UP000694580"/>
    </source>
</evidence>
<evidence type="ECO:0000256" key="2">
    <source>
        <dbReference type="SAM" id="MobiDB-lite"/>
    </source>
</evidence>
<dbReference type="GO" id="GO:0007268">
    <property type="term" value="P:chemical synaptic transmission"/>
    <property type="evidence" value="ECO:0007669"/>
    <property type="project" value="InterPro"/>
</dbReference>
<evidence type="ECO:0000313" key="3">
    <source>
        <dbReference type="Ensembl" id="ENSDCDP00010038897.1"/>
    </source>
</evidence>
<feature type="compositionally biased region" description="Acidic residues" evidence="2">
    <location>
        <begin position="118"/>
        <end position="127"/>
    </location>
</feature>
<reference evidence="3 4" key="1">
    <citation type="submission" date="2020-06" db="EMBL/GenBank/DDBJ databases">
        <authorList>
            <consortium name="Wellcome Sanger Institute Data Sharing"/>
        </authorList>
    </citation>
    <scope>NUCLEOTIDE SEQUENCE [LARGE SCALE GENOMIC DNA]</scope>
</reference>
<feature type="region of interest" description="Disordered" evidence="2">
    <location>
        <begin position="27"/>
        <end position="53"/>
    </location>
</feature>
<evidence type="ECO:0008006" key="5">
    <source>
        <dbReference type="Google" id="ProtNLM"/>
    </source>
</evidence>
<feature type="coiled-coil region" evidence="1">
    <location>
        <begin position="426"/>
        <end position="575"/>
    </location>
</feature>
<feature type="coiled-coil region" evidence="1">
    <location>
        <begin position="232"/>
        <end position="321"/>
    </location>
</feature>
<name>A0AAY4D072_9TELE</name>
<sequence>MSKFNFSFRKSGRKQFKHIAHGLMPAATIAPRPAVPRTPPPRSPHPSPERPRSALAAAILTSSLTGRTVAIPPARQRSYSESDCAPSDPCSSTAFYTRDRWMESTTASPHLLSPSHSDEDEEEDECDENGHVYQSLERSERVPAAEPVYALPLKQSEADDQTEDTSLDVVSPLRTEVEIVPFIHVEAPSPHSAPRAGHILLCHRVLFCTSPDIRSHELMVCLGFAAVGADINEQEQKELLRFLREKNQELNEERQALEKNNHKQALQLHRKQEHIQHLELELSRACKNTSPPELQALRQQAQELVDENDGLKLTVHRLNVELSRYQTKFRAPQKENDRSGGLPLKGSSPPWLLDMKYLSPLLLAYEDRLTDKDAHLQACEEELIKFRMRTEEVIRENEKLHEQLGKSSGISHKEWRQLQDQARLVLQENKVLIEQLEVQHTKAKEARTRHQQEVSKVTKQLMLLETDNQKLQQELEAAQRELRSLQTQHHQARASLDNTVSWDHHNAATTKLKQTLEDEEKRHRTEADDLLARVASLQSEKKTLVLERVGLTASLKSLEAELDMSRQANRKAQKKTALLRKHVEESIENELSALQQMANVMTLAEKTIQERDSLIVMASAQEKDKHGVVSRIIQGTVQLGKLQEKFKVGFGLLNSSYTNK</sequence>
<dbReference type="InterPro" id="IPR033545">
    <property type="entry name" value="CEP89"/>
</dbReference>
<dbReference type="GO" id="GO:0007005">
    <property type="term" value="P:mitochondrion organization"/>
    <property type="evidence" value="ECO:0007669"/>
    <property type="project" value="InterPro"/>
</dbReference>
<keyword evidence="4" id="KW-1185">Reference proteome</keyword>
<reference evidence="3" key="3">
    <citation type="submission" date="2025-09" db="UniProtKB">
        <authorList>
            <consortium name="Ensembl"/>
        </authorList>
    </citation>
    <scope>IDENTIFICATION</scope>
</reference>
<dbReference type="GO" id="GO:0097539">
    <property type="term" value="C:ciliary transition fiber"/>
    <property type="evidence" value="ECO:0007669"/>
    <property type="project" value="TreeGrafter"/>
</dbReference>
<dbReference type="PANTHER" id="PTHR36170:SF1">
    <property type="entry name" value="CENTROSOMAL PROTEIN OF 89 KDA"/>
    <property type="match status" value="1"/>
</dbReference>
<keyword evidence="1" id="KW-0175">Coiled coil</keyword>
<reference evidence="3" key="2">
    <citation type="submission" date="2025-08" db="UniProtKB">
        <authorList>
            <consortium name="Ensembl"/>
        </authorList>
    </citation>
    <scope>IDENTIFICATION</scope>
</reference>
<dbReference type="GeneTree" id="ENSGT00940000166619"/>
<feature type="region of interest" description="Disordered" evidence="2">
    <location>
        <begin position="106"/>
        <end position="140"/>
    </location>
</feature>
<protein>
    <recommendedName>
        <fullName evidence="5">Centrosomal protein of 89 kDa</fullName>
    </recommendedName>
</protein>
<accession>A0AAY4D072</accession>
<dbReference type="GO" id="GO:0005814">
    <property type="term" value="C:centriole"/>
    <property type="evidence" value="ECO:0007669"/>
    <property type="project" value="InterPro"/>
</dbReference>
<organism evidence="3 4">
    <name type="scientific">Denticeps clupeoides</name>
    <name type="common">denticle herring</name>
    <dbReference type="NCBI Taxonomy" id="299321"/>
    <lineage>
        <taxon>Eukaryota</taxon>
        <taxon>Metazoa</taxon>
        <taxon>Chordata</taxon>
        <taxon>Craniata</taxon>
        <taxon>Vertebrata</taxon>
        <taxon>Euteleostomi</taxon>
        <taxon>Actinopterygii</taxon>
        <taxon>Neopterygii</taxon>
        <taxon>Teleostei</taxon>
        <taxon>Clupei</taxon>
        <taxon>Clupeiformes</taxon>
        <taxon>Denticipitoidei</taxon>
        <taxon>Denticipitidae</taxon>
        <taxon>Denticeps</taxon>
    </lineage>
</organism>
<dbReference type="Proteomes" id="UP000694580">
    <property type="component" value="Chromosome 16"/>
</dbReference>
<evidence type="ECO:0000256" key="1">
    <source>
        <dbReference type="SAM" id="Coils"/>
    </source>
</evidence>
<dbReference type="GO" id="GO:0060271">
    <property type="term" value="P:cilium assembly"/>
    <property type="evidence" value="ECO:0007669"/>
    <property type="project" value="InterPro"/>
</dbReference>
<dbReference type="Ensembl" id="ENSDCDT00010048566.1">
    <property type="protein sequence ID" value="ENSDCDP00010038897.1"/>
    <property type="gene ID" value="ENSDCDG00010025082.1"/>
</dbReference>
<dbReference type="AlphaFoldDB" id="A0AAY4D072"/>
<dbReference type="GO" id="GO:0045202">
    <property type="term" value="C:synapse"/>
    <property type="evidence" value="ECO:0007669"/>
    <property type="project" value="GOC"/>
</dbReference>
<feature type="compositionally biased region" description="Pro residues" evidence="2">
    <location>
        <begin position="33"/>
        <end position="46"/>
    </location>
</feature>
<dbReference type="PANTHER" id="PTHR36170">
    <property type="entry name" value="CENTROSOMAL PROTEIN OF 89 KDA"/>
    <property type="match status" value="1"/>
</dbReference>